<reference evidence="3" key="1">
    <citation type="journal article" date="2021" name="PeerJ">
        <title>Extensive microbial diversity within the chicken gut microbiome revealed by metagenomics and culture.</title>
        <authorList>
            <person name="Gilroy R."/>
            <person name="Ravi A."/>
            <person name="Getino M."/>
            <person name="Pursley I."/>
            <person name="Horton D.L."/>
            <person name="Alikhan N.F."/>
            <person name="Baker D."/>
            <person name="Gharbi K."/>
            <person name="Hall N."/>
            <person name="Watson M."/>
            <person name="Adriaenssens E.M."/>
            <person name="Foster-Nyarko E."/>
            <person name="Jarju S."/>
            <person name="Secka A."/>
            <person name="Antonio M."/>
            <person name="Oren A."/>
            <person name="Chaudhuri R.R."/>
            <person name="La Ragione R."/>
            <person name="Hildebrand F."/>
            <person name="Pallen M.J."/>
        </authorList>
    </citation>
    <scope>NUCLEOTIDE SEQUENCE</scope>
    <source>
        <strain evidence="3">ChiGjej1B1-98</strain>
    </source>
</reference>
<evidence type="ECO:0000256" key="2">
    <source>
        <dbReference type="ARBA" id="ARBA00022833"/>
    </source>
</evidence>
<name>A0A9D1YXP7_9MICO</name>
<dbReference type="InterPro" id="IPR018163">
    <property type="entry name" value="Thr/Ala-tRNA-synth_IIc_edit"/>
</dbReference>
<protein>
    <recommendedName>
        <fullName evidence="5">Metal-dependent hydrolase</fullName>
    </recommendedName>
</protein>
<evidence type="ECO:0000313" key="3">
    <source>
        <dbReference type="EMBL" id="HIY67673.1"/>
    </source>
</evidence>
<comment type="caution">
    <text evidence="3">The sequence shown here is derived from an EMBL/GenBank/DDBJ whole genome shotgun (WGS) entry which is preliminary data.</text>
</comment>
<dbReference type="Gene3D" id="3.30.980.10">
    <property type="entry name" value="Threonyl-trna Synthetase, Chain A, domain 2"/>
    <property type="match status" value="1"/>
</dbReference>
<dbReference type="GO" id="GO:0000166">
    <property type="term" value="F:nucleotide binding"/>
    <property type="evidence" value="ECO:0007669"/>
    <property type="project" value="InterPro"/>
</dbReference>
<evidence type="ECO:0000313" key="4">
    <source>
        <dbReference type="Proteomes" id="UP000824005"/>
    </source>
</evidence>
<accession>A0A9D1YXP7</accession>
<evidence type="ECO:0008006" key="5">
    <source>
        <dbReference type="Google" id="ProtNLM"/>
    </source>
</evidence>
<dbReference type="SUPFAM" id="SSF55186">
    <property type="entry name" value="ThrRS/AlaRS common domain"/>
    <property type="match status" value="1"/>
</dbReference>
<keyword evidence="1" id="KW-0479">Metal-binding</keyword>
<dbReference type="InterPro" id="IPR051335">
    <property type="entry name" value="Alanyl-tRNA_Editing_Enzymes"/>
</dbReference>
<dbReference type="PANTHER" id="PTHR43462">
    <property type="entry name" value="ALANYL-TRNA EDITING PROTEIN"/>
    <property type="match status" value="1"/>
</dbReference>
<dbReference type="AlphaFoldDB" id="A0A9D1YXP7"/>
<reference evidence="3" key="2">
    <citation type="submission" date="2021-04" db="EMBL/GenBank/DDBJ databases">
        <authorList>
            <person name="Gilroy R."/>
        </authorList>
    </citation>
    <scope>NUCLEOTIDE SEQUENCE</scope>
    <source>
        <strain evidence="3">ChiGjej1B1-98</strain>
    </source>
</reference>
<proteinExistence type="predicted"/>
<dbReference type="GO" id="GO:0046872">
    <property type="term" value="F:metal ion binding"/>
    <property type="evidence" value="ECO:0007669"/>
    <property type="project" value="UniProtKB-KW"/>
</dbReference>
<keyword evidence="2" id="KW-0862">Zinc</keyword>
<evidence type="ECO:0000256" key="1">
    <source>
        <dbReference type="ARBA" id="ARBA00022723"/>
    </source>
</evidence>
<dbReference type="Proteomes" id="UP000824005">
    <property type="component" value="Unassembled WGS sequence"/>
</dbReference>
<gene>
    <name evidence="3" type="ORF">H9830_15515</name>
</gene>
<dbReference type="PANTHER" id="PTHR43462:SF1">
    <property type="entry name" value="ALANYL-TRNA EDITING PROTEIN AARSD1"/>
    <property type="match status" value="1"/>
</dbReference>
<dbReference type="EMBL" id="DXDC01000470">
    <property type="protein sequence ID" value="HIY67673.1"/>
    <property type="molecule type" value="Genomic_DNA"/>
</dbReference>
<organism evidence="3 4">
    <name type="scientific">Candidatus Agrococcus pullicola</name>
    <dbReference type="NCBI Taxonomy" id="2838429"/>
    <lineage>
        <taxon>Bacteria</taxon>
        <taxon>Bacillati</taxon>
        <taxon>Actinomycetota</taxon>
        <taxon>Actinomycetes</taxon>
        <taxon>Micrococcales</taxon>
        <taxon>Microbacteriaceae</taxon>
        <taxon>Agrococcus</taxon>
    </lineage>
</organism>
<sequence length="274" mass="29209">MTNVTFPAGDVAATASVTEVLPAGGVITDLTPFHPVDHTWPDQPADTGIIEGDAVSDAVMAARSPEGEWLLASNIPVKRGAEGWEWAVAHIVRDAERFTVGQRVHLSVDAGRRHALSVGHTACHLASLALNAALQDYWSKDARFDALGRPDFDGTANQRSRIVASGARDEFRLGKSLRKKGFDTARLLDSLPELQGAVNRRLDAWIATAAAVRITTEGPRITDVRRWECELPEGTASIACGGTHVTSLAELGSVSVTLTADDPQLLVMETSATG</sequence>
<dbReference type="GO" id="GO:0002161">
    <property type="term" value="F:aminoacyl-tRNA deacylase activity"/>
    <property type="evidence" value="ECO:0007669"/>
    <property type="project" value="UniProtKB-ARBA"/>
</dbReference>